<evidence type="ECO:0000256" key="3">
    <source>
        <dbReference type="ARBA" id="ARBA00022448"/>
    </source>
</evidence>
<comment type="caution">
    <text evidence="10">The sequence shown here is derived from an EMBL/GenBank/DDBJ whole genome shotgun (WGS) entry which is preliminary data.</text>
</comment>
<name>A0A7W6W885_9PROT</name>
<feature type="domain" description="ABC transmembrane type-1" evidence="9">
    <location>
        <begin position="208"/>
        <end position="416"/>
    </location>
</feature>
<evidence type="ECO:0000256" key="7">
    <source>
        <dbReference type="ARBA" id="ARBA00023136"/>
    </source>
</evidence>
<comment type="subcellular location">
    <subcellularLocation>
        <location evidence="1 8">Cell membrane</location>
        <topology evidence="1 8">Multi-pass membrane protein</topology>
    </subcellularLocation>
</comment>
<accession>A0A7W6W885</accession>
<evidence type="ECO:0000256" key="4">
    <source>
        <dbReference type="ARBA" id="ARBA00022475"/>
    </source>
</evidence>
<dbReference type="InterPro" id="IPR000515">
    <property type="entry name" value="MetI-like"/>
</dbReference>
<protein>
    <submittedName>
        <fullName evidence="10">Putative spermidine/putrescine transport system permease protein</fullName>
    </submittedName>
</protein>
<evidence type="ECO:0000256" key="5">
    <source>
        <dbReference type="ARBA" id="ARBA00022692"/>
    </source>
</evidence>
<feature type="transmembrane region" description="Helical" evidence="8">
    <location>
        <begin position="292"/>
        <end position="317"/>
    </location>
</feature>
<evidence type="ECO:0000259" key="9">
    <source>
        <dbReference type="PROSITE" id="PS50928"/>
    </source>
</evidence>
<organism evidence="10 11">
    <name type="scientific">Roseospira visakhapatnamensis</name>
    <dbReference type="NCBI Taxonomy" id="390880"/>
    <lineage>
        <taxon>Bacteria</taxon>
        <taxon>Pseudomonadati</taxon>
        <taxon>Pseudomonadota</taxon>
        <taxon>Alphaproteobacteria</taxon>
        <taxon>Rhodospirillales</taxon>
        <taxon>Rhodospirillaceae</taxon>
        <taxon>Roseospira</taxon>
    </lineage>
</organism>
<evidence type="ECO:0000256" key="1">
    <source>
        <dbReference type="ARBA" id="ARBA00004651"/>
    </source>
</evidence>
<dbReference type="Proteomes" id="UP000554286">
    <property type="component" value="Unassembled WGS sequence"/>
</dbReference>
<feature type="transmembrane region" description="Helical" evidence="8">
    <location>
        <begin position="39"/>
        <end position="65"/>
    </location>
</feature>
<evidence type="ECO:0000256" key="6">
    <source>
        <dbReference type="ARBA" id="ARBA00022989"/>
    </source>
</evidence>
<keyword evidence="4" id="KW-1003">Cell membrane</keyword>
<keyword evidence="6 8" id="KW-1133">Transmembrane helix</keyword>
<dbReference type="InterPro" id="IPR035906">
    <property type="entry name" value="MetI-like_sf"/>
</dbReference>
<keyword evidence="7 8" id="KW-0472">Membrane</keyword>
<evidence type="ECO:0000313" key="11">
    <source>
        <dbReference type="Proteomes" id="UP000554286"/>
    </source>
</evidence>
<feature type="transmembrane region" description="Helical" evidence="8">
    <location>
        <begin position="393"/>
        <end position="416"/>
    </location>
</feature>
<dbReference type="GO" id="GO:0055085">
    <property type="term" value="P:transmembrane transport"/>
    <property type="evidence" value="ECO:0007669"/>
    <property type="project" value="InterPro"/>
</dbReference>
<dbReference type="AlphaFoldDB" id="A0A7W6W885"/>
<keyword evidence="3 8" id="KW-0813">Transport</keyword>
<sequence>MADATPLAPAGPPADDILRTRDGVPLKTTLRRVTRRQRLIALGLVMPLLVFIVVTFLAPIGMMLLRAVDNPVLQTQIPRTVALLASDWDGQGPPDERIFATLAEEMIQQYKAREIARVGTRLNYEQSGLRSLITKTARTIARRGTPPWKETFVAIDDRWGDAKTWGIIRQASSRYTPSFFLAAVDLRLDWRGDVVAQPEEKRIYGLMFGRTLWISALVTALCLALGFPLACLLASLPLRQSNLLMILVLLPFWTSLLVRTTAWIVLLQTEGVINDLLVWIGMLSDEGRIQMIYNQTGTIIAMTHILLPFMVLPIYSVMKTIPPTHMRAARSLGATPARAFREVYLPQTLPGVGAGAILVFILSVGYYITPALVGGRTGEMISNLIAYHMQKSLNWGLAAALGALLLAAVLVLYWLYNRLIGIDKMKFG</sequence>
<evidence type="ECO:0000313" key="10">
    <source>
        <dbReference type="EMBL" id="MBB4264740.1"/>
    </source>
</evidence>
<dbReference type="PANTHER" id="PTHR42929:SF5">
    <property type="entry name" value="ABC TRANSPORTER PERMEASE PROTEIN"/>
    <property type="match status" value="1"/>
</dbReference>
<dbReference type="SUPFAM" id="SSF161098">
    <property type="entry name" value="MetI-like"/>
    <property type="match status" value="1"/>
</dbReference>
<dbReference type="GO" id="GO:0005886">
    <property type="term" value="C:plasma membrane"/>
    <property type="evidence" value="ECO:0007669"/>
    <property type="project" value="UniProtKB-SubCell"/>
</dbReference>
<dbReference type="PANTHER" id="PTHR42929">
    <property type="entry name" value="INNER MEMBRANE ABC TRANSPORTER PERMEASE PROTEIN YDCU-RELATED-RELATED"/>
    <property type="match status" value="1"/>
</dbReference>
<proteinExistence type="inferred from homology"/>
<keyword evidence="11" id="KW-1185">Reference proteome</keyword>
<dbReference type="Gene3D" id="1.10.3720.10">
    <property type="entry name" value="MetI-like"/>
    <property type="match status" value="1"/>
</dbReference>
<reference evidence="10 11" key="1">
    <citation type="submission" date="2020-08" db="EMBL/GenBank/DDBJ databases">
        <title>Genome sequencing of Purple Non-Sulfur Bacteria from various extreme environments.</title>
        <authorList>
            <person name="Mayer M."/>
        </authorList>
    </citation>
    <scope>NUCLEOTIDE SEQUENCE [LARGE SCALE GENOMIC DNA]</scope>
    <source>
        <strain evidence="10 11">JA131</strain>
    </source>
</reference>
<keyword evidence="5 8" id="KW-0812">Transmembrane</keyword>
<dbReference type="RefSeq" id="WP_184042379.1">
    <property type="nucleotide sequence ID" value="NZ_JACIGK010000002.1"/>
</dbReference>
<comment type="similarity">
    <text evidence="2">Belongs to the binding-protein-dependent transport system permease family. CysTW subfamily.</text>
</comment>
<evidence type="ECO:0000256" key="8">
    <source>
        <dbReference type="RuleBase" id="RU363032"/>
    </source>
</evidence>
<dbReference type="Pfam" id="PF00528">
    <property type="entry name" value="BPD_transp_1"/>
    <property type="match status" value="1"/>
</dbReference>
<gene>
    <name evidence="10" type="ORF">GGD89_000347</name>
</gene>
<dbReference type="EMBL" id="JACIGK010000002">
    <property type="protein sequence ID" value="MBB4264740.1"/>
    <property type="molecule type" value="Genomic_DNA"/>
</dbReference>
<feature type="transmembrane region" description="Helical" evidence="8">
    <location>
        <begin position="243"/>
        <end position="266"/>
    </location>
</feature>
<evidence type="ECO:0000256" key="2">
    <source>
        <dbReference type="ARBA" id="ARBA00007069"/>
    </source>
</evidence>
<feature type="transmembrane region" description="Helical" evidence="8">
    <location>
        <begin position="212"/>
        <end position="236"/>
    </location>
</feature>
<dbReference type="CDD" id="cd06261">
    <property type="entry name" value="TM_PBP2"/>
    <property type="match status" value="1"/>
</dbReference>
<feature type="transmembrane region" description="Helical" evidence="8">
    <location>
        <begin position="348"/>
        <end position="373"/>
    </location>
</feature>
<dbReference type="PROSITE" id="PS50928">
    <property type="entry name" value="ABC_TM1"/>
    <property type="match status" value="1"/>
</dbReference>